<dbReference type="Gene3D" id="2.130.10.10">
    <property type="entry name" value="YVTN repeat-like/Quinoprotein amine dehydrogenase"/>
    <property type="match status" value="2"/>
</dbReference>
<dbReference type="InterPro" id="IPR001810">
    <property type="entry name" value="F-box_dom"/>
</dbReference>
<evidence type="ECO:0000313" key="6">
    <source>
        <dbReference type="Proteomes" id="UP001454036"/>
    </source>
</evidence>
<keyword evidence="2" id="KW-0677">Repeat</keyword>
<dbReference type="PANTHER" id="PTHR22847:SF746">
    <property type="entry name" value="OS01G0185400 PROTEIN"/>
    <property type="match status" value="1"/>
</dbReference>
<dbReference type="Gene3D" id="1.20.1280.50">
    <property type="match status" value="1"/>
</dbReference>
<evidence type="ECO:0000256" key="1">
    <source>
        <dbReference type="ARBA" id="ARBA00022574"/>
    </source>
</evidence>
<accession>A0AAV3Q7C1</accession>
<reference evidence="5 6" key="1">
    <citation type="submission" date="2024-01" db="EMBL/GenBank/DDBJ databases">
        <title>The complete chloroplast genome sequence of Lithospermum erythrorhizon: insights into the phylogenetic relationship among Boraginaceae species and the maternal lineages of purple gromwells.</title>
        <authorList>
            <person name="Okada T."/>
            <person name="Watanabe K."/>
        </authorList>
    </citation>
    <scope>NUCLEOTIDE SEQUENCE [LARGE SCALE GENOMIC DNA]</scope>
</reference>
<dbReference type="SUPFAM" id="SSF81383">
    <property type="entry name" value="F-box domain"/>
    <property type="match status" value="1"/>
</dbReference>
<organism evidence="5 6">
    <name type="scientific">Lithospermum erythrorhizon</name>
    <name type="common">Purple gromwell</name>
    <name type="synonym">Lithospermum officinale var. erythrorhizon</name>
    <dbReference type="NCBI Taxonomy" id="34254"/>
    <lineage>
        <taxon>Eukaryota</taxon>
        <taxon>Viridiplantae</taxon>
        <taxon>Streptophyta</taxon>
        <taxon>Embryophyta</taxon>
        <taxon>Tracheophyta</taxon>
        <taxon>Spermatophyta</taxon>
        <taxon>Magnoliopsida</taxon>
        <taxon>eudicotyledons</taxon>
        <taxon>Gunneridae</taxon>
        <taxon>Pentapetalae</taxon>
        <taxon>asterids</taxon>
        <taxon>lamiids</taxon>
        <taxon>Boraginales</taxon>
        <taxon>Boraginaceae</taxon>
        <taxon>Boraginoideae</taxon>
        <taxon>Lithospermeae</taxon>
        <taxon>Lithospermum</taxon>
    </lineage>
</organism>
<dbReference type="Pfam" id="PF00646">
    <property type="entry name" value="F-box"/>
    <property type="match status" value="1"/>
</dbReference>
<dbReference type="SUPFAM" id="SSF50978">
    <property type="entry name" value="WD40 repeat-like"/>
    <property type="match status" value="1"/>
</dbReference>
<evidence type="ECO:0000256" key="2">
    <source>
        <dbReference type="ARBA" id="ARBA00022737"/>
    </source>
</evidence>
<evidence type="ECO:0000313" key="5">
    <source>
        <dbReference type="EMBL" id="GAA0158856.1"/>
    </source>
</evidence>
<sequence>MSSSSSSCSGTKVTDLNVDALVYCCKYLSVNDVTNMSMSCKHLNQAAYSDYIWRQLFRQRWPLAELSNFHHPSGVRAAYQEKHTTLKQFKYDDPQIVDFVTDGKPIEHIILDKDAIIFSQGPKLNMISTENYLNGNVSLLTLGDHNARITCMRLFSLSETSLSRHATQRSNSLLLTSSCDHSIRLWFQGSCIRCFRGHNGPVSTLSDKLLGDGAEKLLASGGEDGTVRLWSISSSGKRGQHALKATLYGHDKPVELMSVSGYKPSLLVSISKNSKVRIWNTATSTSIKSSCCVGMTAVRGPPVAIKCHDSLLYVAAGTSVVAIDLRTMHNVLNMEIEEALHSFELLPSKSLICTGGIDRATLWDLRMINATLKAEPLAELDGHKGAVKHIHMDPYKIVTGGPEDADVKVWETGTGSEINSLLCCQDEPSTGSGCSAIAVHGYRMVTACSGNEPGVLRFRDFSNAVSLISTDKSVPDSRFWDLTEQYDSEEIDGH</sequence>
<evidence type="ECO:0000259" key="4">
    <source>
        <dbReference type="Pfam" id="PF00646"/>
    </source>
</evidence>
<keyword evidence="1 3" id="KW-0853">WD repeat</keyword>
<dbReference type="Pfam" id="PF00400">
    <property type="entry name" value="WD40"/>
    <property type="match status" value="3"/>
</dbReference>
<dbReference type="InterPro" id="IPR015943">
    <property type="entry name" value="WD40/YVTN_repeat-like_dom_sf"/>
</dbReference>
<protein>
    <recommendedName>
        <fullName evidence="4">F-box domain-containing protein</fullName>
    </recommendedName>
</protein>
<dbReference type="PROSITE" id="PS50082">
    <property type="entry name" value="WD_REPEATS_2"/>
    <property type="match status" value="3"/>
</dbReference>
<gene>
    <name evidence="5" type="ORF">LIER_15778</name>
</gene>
<feature type="repeat" description="WD" evidence="3">
    <location>
        <begin position="247"/>
        <end position="289"/>
    </location>
</feature>
<dbReference type="EMBL" id="BAABME010003452">
    <property type="protein sequence ID" value="GAA0158856.1"/>
    <property type="molecule type" value="Genomic_DNA"/>
</dbReference>
<feature type="repeat" description="WD" evidence="3">
    <location>
        <begin position="195"/>
        <end position="234"/>
    </location>
</feature>
<evidence type="ECO:0000256" key="3">
    <source>
        <dbReference type="PROSITE-ProRule" id="PRU00221"/>
    </source>
</evidence>
<keyword evidence="6" id="KW-1185">Reference proteome</keyword>
<dbReference type="InterPro" id="IPR036322">
    <property type="entry name" value="WD40_repeat_dom_sf"/>
</dbReference>
<dbReference type="SMART" id="SM00320">
    <property type="entry name" value="WD40"/>
    <property type="match status" value="5"/>
</dbReference>
<dbReference type="InterPro" id="IPR001680">
    <property type="entry name" value="WD40_rpt"/>
</dbReference>
<comment type="caution">
    <text evidence="5">The sequence shown here is derived from an EMBL/GenBank/DDBJ whole genome shotgun (WGS) entry which is preliminary data.</text>
</comment>
<dbReference type="InterPro" id="IPR036047">
    <property type="entry name" value="F-box-like_dom_sf"/>
</dbReference>
<dbReference type="Proteomes" id="UP001454036">
    <property type="component" value="Unassembled WGS sequence"/>
</dbReference>
<feature type="repeat" description="WD" evidence="3">
    <location>
        <begin position="380"/>
        <end position="420"/>
    </location>
</feature>
<feature type="domain" description="F-box" evidence="4">
    <location>
        <begin position="15"/>
        <end position="54"/>
    </location>
</feature>
<proteinExistence type="predicted"/>
<dbReference type="PANTHER" id="PTHR22847">
    <property type="entry name" value="WD40 REPEAT PROTEIN"/>
    <property type="match status" value="1"/>
</dbReference>
<dbReference type="AlphaFoldDB" id="A0AAV3Q7C1"/>
<name>A0AAV3Q7C1_LITER</name>